<dbReference type="EMBL" id="CAJZBQ010000063">
    <property type="protein sequence ID" value="CAG9335835.1"/>
    <property type="molecule type" value="Genomic_DNA"/>
</dbReference>
<keyword evidence="2" id="KW-1185">Reference proteome</keyword>
<evidence type="ECO:0000313" key="2">
    <source>
        <dbReference type="Proteomes" id="UP001162131"/>
    </source>
</evidence>
<name>A0AAU9KET7_9CILI</name>
<reference evidence="1" key="1">
    <citation type="submission" date="2021-09" db="EMBL/GenBank/DDBJ databases">
        <authorList>
            <consortium name="AG Swart"/>
            <person name="Singh M."/>
            <person name="Singh A."/>
            <person name="Seah K."/>
            <person name="Emmerich C."/>
        </authorList>
    </citation>
    <scope>NUCLEOTIDE SEQUENCE</scope>
    <source>
        <strain evidence="1">ATCC30299</strain>
    </source>
</reference>
<gene>
    <name evidence="1" type="ORF">BSTOLATCC_MIC65155</name>
</gene>
<evidence type="ECO:0000313" key="1">
    <source>
        <dbReference type="EMBL" id="CAG9335835.1"/>
    </source>
</evidence>
<dbReference type="Proteomes" id="UP001162131">
    <property type="component" value="Unassembled WGS sequence"/>
</dbReference>
<sequence length="85" mass="9947">MTCPCPGLRISPRRALKHKCFSKYFPRKKPFNQSISMFECKSSRKDLITLSASLEILQAKTIVLKTNFMPMKKVDELRRKLMKLI</sequence>
<dbReference type="AlphaFoldDB" id="A0AAU9KET7"/>
<accession>A0AAU9KET7</accession>
<protein>
    <submittedName>
        <fullName evidence="1">Uncharacterized protein</fullName>
    </submittedName>
</protein>
<organism evidence="1 2">
    <name type="scientific">Blepharisma stoltei</name>
    <dbReference type="NCBI Taxonomy" id="1481888"/>
    <lineage>
        <taxon>Eukaryota</taxon>
        <taxon>Sar</taxon>
        <taxon>Alveolata</taxon>
        <taxon>Ciliophora</taxon>
        <taxon>Postciliodesmatophora</taxon>
        <taxon>Heterotrichea</taxon>
        <taxon>Heterotrichida</taxon>
        <taxon>Blepharismidae</taxon>
        <taxon>Blepharisma</taxon>
    </lineage>
</organism>
<proteinExistence type="predicted"/>
<comment type="caution">
    <text evidence="1">The sequence shown here is derived from an EMBL/GenBank/DDBJ whole genome shotgun (WGS) entry which is preliminary data.</text>
</comment>